<dbReference type="Gene3D" id="2.60.40.10">
    <property type="entry name" value="Immunoglobulins"/>
    <property type="match status" value="1"/>
</dbReference>
<evidence type="ECO:0000259" key="3">
    <source>
        <dbReference type="Pfam" id="PF08205"/>
    </source>
</evidence>
<keyword evidence="5" id="KW-1185">Reference proteome</keyword>
<accession>A0A9P0HBP5</accession>
<dbReference type="AlphaFoldDB" id="A0A9P0HBP5"/>
<dbReference type="SUPFAM" id="SSF48726">
    <property type="entry name" value="Immunoglobulin"/>
    <property type="match status" value="1"/>
</dbReference>
<protein>
    <recommendedName>
        <fullName evidence="3">CD80-like immunoglobulin C2-set domain-containing protein</fullName>
    </recommendedName>
</protein>
<evidence type="ECO:0000313" key="4">
    <source>
        <dbReference type="EMBL" id="CAH1399328.1"/>
    </source>
</evidence>
<organism evidence="4 5">
    <name type="scientific">Nezara viridula</name>
    <name type="common">Southern green stink bug</name>
    <name type="synonym">Cimex viridulus</name>
    <dbReference type="NCBI Taxonomy" id="85310"/>
    <lineage>
        <taxon>Eukaryota</taxon>
        <taxon>Metazoa</taxon>
        <taxon>Ecdysozoa</taxon>
        <taxon>Arthropoda</taxon>
        <taxon>Hexapoda</taxon>
        <taxon>Insecta</taxon>
        <taxon>Pterygota</taxon>
        <taxon>Neoptera</taxon>
        <taxon>Paraneoptera</taxon>
        <taxon>Hemiptera</taxon>
        <taxon>Heteroptera</taxon>
        <taxon>Panheteroptera</taxon>
        <taxon>Pentatomomorpha</taxon>
        <taxon>Pentatomoidea</taxon>
        <taxon>Pentatomidae</taxon>
        <taxon>Pentatominae</taxon>
        <taxon>Nezara</taxon>
    </lineage>
</organism>
<evidence type="ECO:0000313" key="5">
    <source>
        <dbReference type="Proteomes" id="UP001152798"/>
    </source>
</evidence>
<reference evidence="4" key="1">
    <citation type="submission" date="2022-01" db="EMBL/GenBank/DDBJ databases">
        <authorList>
            <person name="King R."/>
        </authorList>
    </citation>
    <scope>NUCLEOTIDE SEQUENCE</scope>
</reference>
<dbReference type="InterPro" id="IPR013162">
    <property type="entry name" value="CD80_C2-set"/>
</dbReference>
<proteinExistence type="predicted"/>
<sequence>MAAKGCGITVGCIPNWGKRSMVRDCGRIRVIWQQIEGKIPRGTANDGNRTTSTLSFVPSKEDDGQNLTCKAENPSITGTPPLSDYWTLHIQCK</sequence>
<feature type="region of interest" description="Disordered" evidence="2">
    <location>
        <begin position="40"/>
        <end position="75"/>
    </location>
</feature>
<feature type="compositionally biased region" description="Polar residues" evidence="2">
    <location>
        <begin position="45"/>
        <end position="56"/>
    </location>
</feature>
<name>A0A9P0HBP5_NEZVI</name>
<dbReference type="Pfam" id="PF08205">
    <property type="entry name" value="C2-set_2"/>
    <property type="match status" value="1"/>
</dbReference>
<dbReference type="OrthoDB" id="6624148at2759"/>
<gene>
    <name evidence="4" type="ORF">NEZAVI_LOCUS8802</name>
</gene>
<dbReference type="Proteomes" id="UP001152798">
    <property type="component" value="Chromosome 4"/>
</dbReference>
<feature type="domain" description="CD80-like immunoglobulin C2-set" evidence="3">
    <location>
        <begin position="46"/>
        <end position="75"/>
    </location>
</feature>
<dbReference type="InterPro" id="IPR036179">
    <property type="entry name" value="Ig-like_dom_sf"/>
</dbReference>
<keyword evidence="1" id="KW-1015">Disulfide bond</keyword>
<dbReference type="InterPro" id="IPR013783">
    <property type="entry name" value="Ig-like_fold"/>
</dbReference>
<evidence type="ECO:0000256" key="2">
    <source>
        <dbReference type="SAM" id="MobiDB-lite"/>
    </source>
</evidence>
<dbReference type="EMBL" id="OV725080">
    <property type="protein sequence ID" value="CAH1399328.1"/>
    <property type="molecule type" value="Genomic_DNA"/>
</dbReference>
<evidence type="ECO:0000256" key="1">
    <source>
        <dbReference type="ARBA" id="ARBA00023157"/>
    </source>
</evidence>